<sequence>MGHSSARIARALGVREMTIRAITRGDATTVSTPLRDDIADLYDTWWDKRAPERSRAERAAATTARRQAVRGNWCAGAGLDDDHLDTPGYRPKSNWKPAIGTGTAPDIQPSDAIRNPTQPGTSESSHPCQ</sequence>
<evidence type="ECO:0000313" key="2">
    <source>
        <dbReference type="EMBL" id="TVY99994.1"/>
    </source>
</evidence>
<dbReference type="OrthoDB" id="4551696at2"/>
<dbReference type="EMBL" id="RPFW01000010">
    <property type="protein sequence ID" value="TVY99994.1"/>
    <property type="molecule type" value="Genomic_DNA"/>
</dbReference>
<dbReference type="Proteomes" id="UP000460272">
    <property type="component" value="Unassembled WGS sequence"/>
</dbReference>
<evidence type="ECO:0000313" key="3">
    <source>
        <dbReference type="Proteomes" id="UP000460272"/>
    </source>
</evidence>
<proteinExistence type="predicted"/>
<evidence type="ECO:0000256" key="1">
    <source>
        <dbReference type="SAM" id="MobiDB-lite"/>
    </source>
</evidence>
<gene>
    <name evidence="2" type="ORF">EAS64_38560</name>
</gene>
<keyword evidence="3" id="KW-1185">Reference proteome</keyword>
<feature type="compositionally biased region" description="Polar residues" evidence="1">
    <location>
        <begin position="115"/>
        <end position="129"/>
    </location>
</feature>
<comment type="caution">
    <text evidence="2">The sequence shown here is derived from an EMBL/GenBank/DDBJ whole genome shotgun (WGS) entry which is preliminary data.</text>
</comment>
<feature type="region of interest" description="Disordered" evidence="1">
    <location>
        <begin position="75"/>
        <end position="129"/>
    </location>
</feature>
<reference evidence="2 3" key="1">
    <citation type="submission" date="2018-11" db="EMBL/GenBank/DDBJ databases">
        <title>Trebonia kvetii gen.nov., sp.nov., a novel acidophilic actinobacterium, and proposal of the new actinobacterial family Treboniaceae fam. nov.</title>
        <authorList>
            <person name="Rapoport D."/>
            <person name="Sagova-Mareckova M."/>
            <person name="Sedlacek I."/>
            <person name="Provaznik J."/>
            <person name="Kralova S."/>
            <person name="Pavlinic D."/>
            <person name="Benes V."/>
            <person name="Kopecky J."/>
        </authorList>
    </citation>
    <scope>NUCLEOTIDE SEQUENCE [LARGE SCALE GENOMIC DNA]</scope>
    <source>
        <strain evidence="2 3">15Tr583</strain>
    </source>
</reference>
<dbReference type="AlphaFoldDB" id="A0A6P2BPA6"/>
<dbReference type="RefSeq" id="WP_145861484.1">
    <property type="nucleotide sequence ID" value="NZ_RPFW01000010.1"/>
</dbReference>
<name>A0A6P2BPA6_9ACTN</name>
<organism evidence="2 3">
    <name type="scientific">Trebonia kvetii</name>
    <dbReference type="NCBI Taxonomy" id="2480626"/>
    <lineage>
        <taxon>Bacteria</taxon>
        <taxon>Bacillati</taxon>
        <taxon>Actinomycetota</taxon>
        <taxon>Actinomycetes</taxon>
        <taxon>Streptosporangiales</taxon>
        <taxon>Treboniaceae</taxon>
        <taxon>Trebonia</taxon>
    </lineage>
</organism>
<protein>
    <submittedName>
        <fullName evidence="2">Uncharacterized protein</fullName>
    </submittedName>
</protein>
<accession>A0A6P2BPA6</accession>